<evidence type="ECO:0000256" key="1">
    <source>
        <dbReference type="SAM" id="Phobius"/>
    </source>
</evidence>
<reference evidence="2 3" key="1">
    <citation type="submission" date="2017-08" db="EMBL/GenBank/DDBJ databases">
        <title>Substantial Increase in Enzyme Production by Combined Drug-Resistance Mutations in Paenibacillus agaridevorans.</title>
        <authorList>
            <person name="Tanaka Y."/>
            <person name="Funane K."/>
            <person name="Hosaka T."/>
            <person name="Shiwa Y."/>
            <person name="Fujita N."/>
            <person name="Miyazaki T."/>
            <person name="Yoshikawa H."/>
            <person name="Murakami K."/>
            <person name="Kasahara K."/>
            <person name="Inaoka T."/>
            <person name="Hiraga Y."/>
            <person name="Ochi K."/>
        </authorList>
    </citation>
    <scope>NUCLEOTIDE SEQUENCE [LARGE SCALE GENOMIC DNA]</scope>
    <source>
        <strain evidence="2 3">T-3040</strain>
    </source>
</reference>
<feature type="transmembrane region" description="Helical" evidence="1">
    <location>
        <begin position="26"/>
        <end position="48"/>
    </location>
</feature>
<feature type="transmembrane region" description="Helical" evidence="1">
    <location>
        <begin position="63"/>
        <end position="85"/>
    </location>
</feature>
<dbReference type="InterPro" id="IPR010390">
    <property type="entry name" value="ABC-2_transporter-like"/>
</dbReference>
<comment type="caution">
    <text evidence="2">The sequence shown here is derived from an EMBL/GenBank/DDBJ whole genome shotgun (WGS) entry which is preliminary data.</text>
</comment>
<dbReference type="Proteomes" id="UP000245202">
    <property type="component" value="Unassembled WGS sequence"/>
</dbReference>
<feature type="transmembrane region" description="Helical" evidence="1">
    <location>
        <begin position="146"/>
        <end position="166"/>
    </location>
</feature>
<feature type="transmembrane region" description="Helical" evidence="1">
    <location>
        <begin position="233"/>
        <end position="252"/>
    </location>
</feature>
<feature type="transmembrane region" description="Helical" evidence="1">
    <location>
        <begin position="200"/>
        <end position="221"/>
    </location>
</feature>
<dbReference type="PANTHER" id="PTHR36833:SF1">
    <property type="entry name" value="INTEGRAL MEMBRANE TRANSPORT PROTEIN"/>
    <property type="match status" value="1"/>
</dbReference>
<gene>
    <name evidence="2" type="ORF">PAT3040_04835</name>
</gene>
<dbReference type="PANTHER" id="PTHR36833">
    <property type="entry name" value="SLR0610 PROTEIN-RELATED"/>
    <property type="match status" value="1"/>
</dbReference>
<protein>
    <submittedName>
        <fullName evidence="2">ABC transporter permease</fullName>
    </submittedName>
</protein>
<keyword evidence="3" id="KW-1185">Reference proteome</keyword>
<accession>A0A2R5ETY1</accession>
<proteinExistence type="predicted"/>
<name>A0A2R5ETY1_9BACL</name>
<dbReference type="AlphaFoldDB" id="A0A2R5ETY1"/>
<evidence type="ECO:0000313" key="3">
    <source>
        <dbReference type="Proteomes" id="UP000245202"/>
    </source>
</evidence>
<keyword evidence="1" id="KW-0472">Membrane</keyword>
<dbReference type="EMBL" id="BDQX01000291">
    <property type="protein sequence ID" value="GBG10120.1"/>
    <property type="molecule type" value="Genomic_DNA"/>
</dbReference>
<feature type="transmembrane region" description="Helical" evidence="1">
    <location>
        <begin position="119"/>
        <end position="140"/>
    </location>
</feature>
<dbReference type="Pfam" id="PF06182">
    <property type="entry name" value="ABC2_membrane_6"/>
    <property type="match status" value="1"/>
</dbReference>
<evidence type="ECO:0000313" key="2">
    <source>
        <dbReference type="EMBL" id="GBG10120.1"/>
    </source>
</evidence>
<keyword evidence="1" id="KW-1133">Transmembrane helix</keyword>
<organism evidence="2 3">
    <name type="scientific">Paenibacillus agaridevorans</name>
    <dbReference type="NCBI Taxonomy" id="171404"/>
    <lineage>
        <taxon>Bacteria</taxon>
        <taxon>Bacillati</taxon>
        <taxon>Bacillota</taxon>
        <taxon>Bacilli</taxon>
        <taxon>Bacillales</taxon>
        <taxon>Paenibacillaceae</taxon>
        <taxon>Paenibacillus</taxon>
    </lineage>
</organism>
<sequence>MIRYMALFWEYIKNYAKTRLTYRADFWIEVISDLLFQGMNLIFILVVFQHTPTLGGWSEAEVVFVYGFFMIPYGVFSTFFGIWNFSERYIVKGEMDRVLTRPAHSLFQVLIENVDPPSLIGSLVGAIIMGICWAELGLPFGVIDVLVLLLLVLGAVLIYAGMYTALSAISFYSDAPTGIVPLIYNIQNYGRYPVNIYNKIIRFFLTWLLPFAFVGVIPASFFLEKKADDLSQLALLTPVMGLIVFGLGLALWNHGVKRYRGAGS</sequence>
<keyword evidence="1" id="KW-0812">Transmembrane</keyword>